<feature type="domain" description="UBP-type" evidence="2">
    <location>
        <begin position="22"/>
        <end position="113"/>
    </location>
</feature>
<dbReference type="SUPFAM" id="SSF57850">
    <property type="entry name" value="RING/U-box"/>
    <property type="match status" value="1"/>
</dbReference>
<evidence type="ECO:0000256" key="1">
    <source>
        <dbReference type="SAM" id="MobiDB-lite"/>
    </source>
</evidence>
<accession>A0A7K3LIQ9</accession>
<name>A0A7K3LIQ9_9ACTN</name>
<dbReference type="EMBL" id="JAADZU010000002">
    <property type="protein sequence ID" value="NDK88149.1"/>
    <property type="molecule type" value="Genomic_DNA"/>
</dbReference>
<dbReference type="AlphaFoldDB" id="A0A7K3LIQ9"/>
<evidence type="ECO:0000259" key="2">
    <source>
        <dbReference type="PROSITE" id="PS50271"/>
    </source>
</evidence>
<dbReference type="GO" id="GO:0008270">
    <property type="term" value="F:zinc ion binding"/>
    <property type="evidence" value="ECO:0007669"/>
    <property type="project" value="InterPro"/>
</dbReference>
<feature type="compositionally biased region" description="Gly residues" evidence="1">
    <location>
        <begin position="1"/>
        <end position="18"/>
    </location>
</feature>
<reference evidence="3 4" key="1">
    <citation type="submission" date="2020-01" db="EMBL/GenBank/DDBJ databases">
        <title>Investigation of new actinobacteria for the biodesulphurisation of diesel fuel.</title>
        <authorList>
            <person name="Athi Narayanan S.M."/>
        </authorList>
    </citation>
    <scope>NUCLEOTIDE SEQUENCE [LARGE SCALE GENOMIC DNA]</scope>
    <source>
        <strain evidence="3 4">213E</strain>
    </source>
</reference>
<protein>
    <submittedName>
        <fullName evidence="3">UBP-type zinc finger domain-containing protein</fullName>
    </submittedName>
</protein>
<keyword evidence="4" id="KW-1185">Reference proteome</keyword>
<evidence type="ECO:0000313" key="3">
    <source>
        <dbReference type="EMBL" id="NDK88149.1"/>
    </source>
</evidence>
<dbReference type="Proteomes" id="UP000466307">
    <property type="component" value="Unassembled WGS sequence"/>
</dbReference>
<dbReference type="InterPro" id="IPR013083">
    <property type="entry name" value="Znf_RING/FYVE/PHD"/>
</dbReference>
<dbReference type="Pfam" id="PF02148">
    <property type="entry name" value="zf-UBP"/>
    <property type="match status" value="1"/>
</dbReference>
<dbReference type="InterPro" id="IPR001607">
    <property type="entry name" value="Znf_UBP"/>
</dbReference>
<proteinExistence type="predicted"/>
<dbReference type="PROSITE" id="PS50271">
    <property type="entry name" value="ZF_UBP"/>
    <property type="match status" value="1"/>
</dbReference>
<dbReference type="RefSeq" id="WP_059037926.1">
    <property type="nucleotide sequence ID" value="NZ_JAADZU010000002.1"/>
</dbReference>
<comment type="caution">
    <text evidence="3">The sequence shown here is derived from an EMBL/GenBank/DDBJ whole genome shotgun (WGS) entry which is preliminary data.</text>
</comment>
<gene>
    <name evidence="3" type="ORF">GYA93_00915</name>
</gene>
<feature type="region of interest" description="Disordered" evidence="1">
    <location>
        <begin position="1"/>
        <end position="22"/>
    </location>
</feature>
<dbReference type="Gene3D" id="3.30.40.10">
    <property type="entry name" value="Zinc/RING finger domain, C3HC4 (zinc finger)"/>
    <property type="match status" value="1"/>
</dbReference>
<sequence length="113" mass="12134">MRLFGRGNGGNDAPGEAGGAAARCPELGTIGVDEAADPPAATGRADECEDCVAMGEHHWSHLRKCLECGHIGCCDSSPRRHATAHFHDSGHPVMRSAEPGERWRWCYVHEVMG</sequence>
<evidence type="ECO:0000313" key="4">
    <source>
        <dbReference type="Proteomes" id="UP000466307"/>
    </source>
</evidence>
<organism evidence="3 4">
    <name type="scientific">Gordonia desulfuricans</name>
    <dbReference type="NCBI Taxonomy" id="89051"/>
    <lineage>
        <taxon>Bacteria</taxon>
        <taxon>Bacillati</taxon>
        <taxon>Actinomycetota</taxon>
        <taxon>Actinomycetes</taxon>
        <taxon>Mycobacteriales</taxon>
        <taxon>Gordoniaceae</taxon>
        <taxon>Gordonia</taxon>
    </lineage>
</organism>